<dbReference type="SUPFAM" id="SSF53474">
    <property type="entry name" value="alpha/beta-Hydrolases"/>
    <property type="match status" value="1"/>
</dbReference>
<dbReference type="PANTHER" id="PTHR11614">
    <property type="entry name" value="PHOSPHOLIPASE-RELATED"/>
    <property type="match status" value="1"/>
</dbReference>
<dbReference type="EMBL" id="JACXIZ010000036">
    <property type="protein sequence ID" value="MBD2847333.1"/>
    <property type="molecule type" value="Genomic_DNA"/>
</dbReference>
<comment type="caution">
    <text evidence="2">The sequence shown here is derived from an EMBL/GenBank/DDBJ whole genome shotgun (WGS) entry which is preliminary data.</text>
</comment>
<reference evidence="2" key="1">
    <citation type="submission" date="2020-09" db="EMBL/GenBank/DDBJ databases">
        <title>A novel bacterium of genus Paenibacillus, isolated from South China Sea.</title>
        <authorList>
            <person name="Huang H."/>
            <person name="Mo K."/>
            <person name="Hu Y."/>
        </authorList>
    </citation>
    <scope>NUCLEOTIDE SEQUENCE</scope>
    <source>
        <strain evidence="2">IB182496</strain>
    </source>
</reference>
<gene>
    <name evidence="2" type="ORF">IDH44_19200</name>
</gene>
<keyword evidence="3" id="KW-1185">Reference proteome</keyword>
<dbReference type="GO" id="GO:0016787">
    <property type="term" value="F:hydrolase activity"/>
    <property type="evidence" value="ECO:0007669"/>
    <property type="project" value="UniProtKB-KW"/>
</dbReference>
<name>A0A927BUZ9_9BACL</name>
<dbReference type="AlphaFoldDB" id="A0A927BUZ9"/>
<dbReference type="InterPro" id="IPR022742">
    <property type="entry name" value="Hydrolase_4"/>
</dbReference>
<dbReference type="InterPro" id="IPR051044">
    <property type="entry name" value="MAG_DAG_Lipase"/>
</dbReference>
<organism evidence="2 3">
    <name type="scientific">Paenibacillus sabuli</name>
    <dbReference type="NCBI Taxonomy" id="2772509"/>
    <lineage>
        <taxon>Bacteria</taxon>
        <taxon>Bacillati</taxon>
        <taxon>Bacillota</taxon>
        <taxon>Bacilli</taxon>
        <taxon>Bacillales</taxon>
        <taxon>Paenibacillaceae</taxon>
        <taxon>Paenibacillus</taxon>
    </lineage>
</organism>
<evidence type="ECO:0000313" key="3">
    <source>
        <dbReference type="Proteomes" id="UP000621560"/>
    </source>
</evidence>
<dbReference type="InterPro" id="IPR000073">
    <property type="entry name" value="AB_hydrolase_1"/>
</dbReference>
<protein>
    <submittedName>
        <fullName evidence="2">Alpha/beta hydrolase</fullName>
    </submittedName>
</protein>
<sequence length="287" mass="31463">MAMECEALTLRTRDGLDLYAREWRDSEAEANAVVCLVHGMGEHSGRYAELALRLTGAGYAVLAYDQRGHGRSPGTRGHTPSMEALRADAAALIELARRRRPELPRVLYGHSMGGNVALSCALHLQPRLHALVLTSPWLRLAFEPPRLKLLVGRGMARIWPAFSQSTGLQASDLVHELPDLPPKSADPLVHDRITAGMYFALMREGLWAISHADRLQVPLLLLHGLADPVTSERASAELAAALGERCTYAAWPDGLHELHQDKDKAQVMDMIVDWLDAATRRSGDGPA</sequence>
<feature type="domain" description="Serine aminopeptidase S33" evidence="1">
    <location>
        <begin position="29"/>
        <end position="263"/>
    </location>
</feature>
<evidence type="ECO:0000259" key="1">
    <source>
        <dbReference type="Pfam" id="PF12146"/>
    </source>
</evidence>
<dbReference type="Gene3D" id="3.40.50.1820">
    <property type="entry name" value="alpha/beta hydrolase"/>
    <property type="match status" value="1"/>
</dbReference>
<dbReference type="Proteomes" id="UP000621560">
    <property type="component" value="Unassembled WGS sequence"/>
</dbReference>
<evidence type="ECO:0000313" key="2">
    <source>
        <dbReference type="EMBL" id="MBD2847333.1"/>
    </source>
</evidence>
<dbReference type="Pfam" id="PF12146">
    <property type="entry name" value="Hydrolase_4"/>
    <property type="match status" value="1"/>
</dbReference>
<dbReference type="InterPro" id="IPR029058">
    <property type="entry name" value="AB_hydrolase_fold"/>
</dbReference>
<keyword evidence="2" id="KW-0378">Hydrolase</keyword>
<proteinExistence type="predicted"/>
<accession>A0A927BUZ9</accession>
<dbReference type="PRINTS" id="PR00111">
    <property type="entry name" value="ABHYDROLASE"/>
</dbReference>